<dbReference type="SUPFAM" id="SSF103473">
    <property type="entry name" value="MFS general substrate transporter"/>
    <property type="match status" value="1"/>
</dbReference>
<dbReference type="HOGENOM" id="CLU_591115_0_0_1"/>
<feature type="transmembrane region" description="Helical" evidence="5">
    <location>
        <begin position="60"/>
        <end position="78"/>
    </location>
</feature>
<feature type="transmembrane region" description="Helical" evidence="5">
    <location>
        <begin position="26"/>
        <end position="48"/>
    </location>
</feature>
<feature type="transmembrane region" description="Helical" evidence="5">
    <location>
        <begin position="85"/>
        <end position="105"/>
    </location>
</feature>
<name>A0A0D3KJL7_EMIH1</name>
<dbReference type="eggNOG" id="ENOG502S2TS">
    <property type="taxonomic scope" value="Eukaryota"/>
</dbReference>
<dbReference type="InterPro" id="IPR010291">
    <property type="entry name" value="Ion_channel_UNC-93"/>
</dbReference>
<dbReference type="KEGG" id="ehx:EMIHUDRAFT_110548"/>
<evidence type="ECO:0000256" key="4">
    <source>
        <dbReference type="ARBA" id="ARBA00023136"/>
    </source>
</evidence>
<reference evidence="7" key="1">
    <citation type="journal article" date="2013" name="Nature">
        <title>Pan genome of the phytoplankton Emiliania underpins its global distribution.</title>
        <authorList>
            <person name="Read B.A."/>
            <person name="Kegel J."/>
            <person name="Klute M.J."/>
            <person name="Kuo A."/>
            <person name="Lefebvre S.C."/>
            <person name="Maumus F."/>
            <person name="Mayer C."/>
            <person name="Miller J."/>
            <person name="Monier A."/>
            <person name="Salamov A."/>
            <person name="Young J."/>
            <person name="Aguilar M."/>
            <person name="Claverie J.M."/>
            <person name="Frickenhaus S."/>
            <person name="Gonzalez K."/>
            <person name="Herman E.K."/>
            <person name="Lin Y.C."/>
            <person name="Napier J."/>
            <person name="Ogata H."/>
            <person name="Sarno A.F."/>
            <person name="Shmutz J."/>
            <person name="Schroeder D."/>
            <person name="de Vargas C."/>
            <person name="Verret F."/>
            <person name="von Dassow P."/>
            <person name="Valentin K."/>
            <person name="Van de Peer Y."/>
            <person name="Wheeler G."/>
            <person name="Dacks J.B."/>
            <person name="Delwiche C.F."/>
            <person name="Dyhrman S.T."/>
            <person name="Glockner G."/>
            <person name="John U."/>
            <person name="Richards T."/>
            <person name="Worden A.Z."/>
            <person name="Zhang X."/>
            <person name="Grigoriev I.V."/>
            <person name="Allen A.E."/>
            <person name="Bidle K."/>
            <person name="Borodovsky M."/>
            <person name="Bowler C."/>
            <person name="Brownlee C."/>
            <person name="Cock J.M."/>
            <person name="Elias M."/>
            <person name="Gladyshev V.N."/>
            <person name="Groth M."/>
            <person name="Guda C."/>
            <person name="Hadaegh A."/>
            <person name="Iglesias-Rodriguez M.D."/>
            <person name="Jenkins J."/>
            <person name="Jones B.M."/>
            <person name="Lawson T."/>
            <person name="Leese F."/>
            <person name="Lindquist E."/>
            <person name="Lobanov A."/>
            <person name="Lomsadze A."/>
            <person name="Malik S.B."/>
            <person name="Marsh M.E."/>
            <person name="Mackinder L."/>
            <person name="Mock T."/>
            <person name="Mueller-Roeber B."/>
            <person name="Pagarete A."/>
            <person name="Parker M."/>
            <person name="Probert I."/>
            <person name="Quesneville H."/>
            <person name="Raines C."/>
            <person name="Rensing S.A."/>
            <person name="Riano-Pachon D.M."/>
            <person name="Richier S."/>
            <person name="Rokitta S."/>
            <person name="Shiraiwa Y."/>
            <person name="Soanes D.M."/>
            <person name="van der Giezen M."/>
            <person name="Wahlund T.M."/>
            <person name="Williams B."/>
            <person name="Wilson W."/>
            <person name="Wolfe G."/>
            <person name="Wurch L.L."/>
        </authorList>
    </citation>
    <scope>NUCLEOTIDE SEQUENCE</scope>
</reference>
<dbReference type="AlphaFoldDB" id="A0A0D3KJL7"/>
<dbReference type="PaxDb" id="2903-EOD35952"/>
<evidence type="ECO:0000256" key="2">
    <source>
        <dbReference type="ARBA" id="ARBA00022692"/>
    </source>
</evidence>
<comment type="subcellular location">
    <subcellularLocation>
        <location evidence="1">Membrane</location>
        <topology evidence="1">Multi-pass membrane protein</topology>
    </subcellularLocation>
</comment>
<sequence length="398" mass="41124">MMRTDEPSGLSQPLRPQRDRSAYRNFLKMAVLFSINHGTVAAVLNISVQLLGDAGSYQSGALYITYALTALMFSSALNEALGPRWSLVVAAGLYSLYVLSLPLALMLPPEARGARVALALCGGTVGGFAAGFLWAAQGTYFALSARRHALQMDIEPAEANAELASAFASTFLSLELCLKALPIGLLPLSHKMAAFGVSAALLGYEAFAYPKPQPRPQAPIVPHTLTRVRQAFGADAVLAGSLCSALVSAVAALLQPVSRAAAKRVGRPAVLLAALLSFAALAALVLATSDGLAAPAFVTVLPFYLLQGAGRAGYEGVNKALYADTFGPADSPAAFSNIVLANGAASAVAYFTFPSLGRHAMAYAAGTCAAVAIVGYIAAEVAIQRTPGGRVNPRVDPA</sequence>
<feature type="transmembrane region" description="Helical" evidence="5">
    <location>
        <begin position="294"/>
        <end position="314"/>
    </location>
</feature>
<dbReference type="Proteomes" id="UP000013827">
    <property type="component" value="Unassembled WGS sequence"/>
</dbReference>
<dbReference type="RefSeq" id="XP_005788381.1">
    <property type="nucleotide sequence ID" value="XM_005788324.1"/>
</dbReference>
<keyword evidence="4 5" id="KW-0472">Membrane</keyword>
<feature type="transmembrane region" description="Helical" evidence="5">
    <location>
        <begin position="360"/>
        <end position="379"/>
    </location>
</feature>
<organism evidence="6 7">
    <name type="scientific">Emiliania huxleyi (strain CCMP1516)</name>
    <dbReference type="NCBI Taxonomy" id="280463"/>
    <lineage>
        <taxon>Eukaryota</taxon>
        <taxon>Haptista</taxon>
        <taxon>Haptophyta</taxon>
        <taxon>Prymnesiophyceae</taxon>
        <taxon>Isochrysidales</taxon>
        <taxon>Noelaerhabdaceae</taxon>
        <taxon>Emiliania</taxon>
    </lineage>
</organism>
<feature type="transmembrane region" description="Helical" evidence="5">
    <location>
        <begin position="334"/>
        <end position="353"/>
    </location>
</feature>
<evidence type="ECO:0000256" key="1">
    <source>
        <dbReference type="ARBA" id="ARBA00004141"/>
    </source>
</evidence>
<dbReference type="Pfam" id="PF05978">
    <property type="entry name" value="UNC-93"/>
    <property type="match status" value="1"/>
</dbReference>
<dbReference type="EnsemblProtists" id="EOD35952">
    <property type="protein sequence ID" value="EOD35952"/>
    <property type="gene ID" value="EMIHUDRAFT_110548"/>
</dbReference>
<keyword evidence="7" id="KW-1185">Reference proteome</keyword>
<accession>A0A0D3KJL7</accession>
<keyword evidence="3 5" id="KW-1133">Transmembrane helix</keyword>
<dbReference type="Gene3D" id="1.20.1250.20">
    <property type="entry name" value="MFS general substrate transporter like domains"/>
    <property type="match status" value="1"/>
</dbReference>
<dbReference type="InterPro" id="IPR036259">
    <property type="entry name" value="MFS_trans_sf"/>
</dbReference>
<evidence type="ECO:0000313" key="6">
    <source>
        <dbReference type="EnsemblProtists" id="EOD35952"/>
    </source>
</evidence>
<dbReference type="GeneID" id="17281223"/>
<dbReference type="GO" id="GO:0016020">
    <property type="term" value="C:membrane"/>
    <property type="evidence" value="ECO:0007669"/>
    <property type="project" value="UniProtKB-SubCell"/>
</dbReference>
<feature type="transmembrane region" description="Helical" evidence="5">
    <location>
        <begin position="117"/>
        <end position="143"/>
    </location>
</feature>
<feature type="transmembrane region" description="Helical" evidence="5">
    <location>
        <begin position="266"/>
        <end position="287"/>
    </location>
</feature>
<evidence type="ECO:0000256" key="5">
    <source>
        <dbReference type="SAM" id="Phobius"/>
    </source>
</evidence>
<protein>
    <submittedName>
        <fullName evidence="6">Uncharacterized protein</fullName>
    </submittedName>
</protein>
<keyword evidence="2 5" id="KW-0812">Transmembrane</keyword>
<evidence type="ECO:0000313" key="7">
    <source>
        <dbReference type="Proteomes" id="UP000013827"/>
    </source>
</evidence>
<proteinExistence type="predicted"/>
<reference evidence="6" key="2">
    <citation type="submission" date="2024-10" db="UniProtKB">
        <authorList>
            <consortium name="EnsemblProtists"/>
        </authorList>
    </citation>
    <scope>IDENTIFICATION</scope>
</reference>
<evidence type="ECO:0000256" key="3">
    <source>
        <dbReference type="ARBA" id="ARBA00022989"/>
    </source>
</evidence>